<evidence type="ECO:0000256" key="9">
    <source>
        <dbReference type="PIRSR" id="PIRSR602401-1"/>
    </source>
</evidence>
<keyword evidence="4 9" id="KW-0349">Heme</keyword>
<keyword evidence="7 9" id="KW-0408">Iron</keyword>
<dbReference type="PRINTS" id="PR00463">
    <property type="entry name" value="EP450I"/>
</dbReference>
<evidence type="ECO:0000256" key="10">
    <source>
        <dbReference type="RuleBase" id="RU000461"/>
    </source>
</evidence>
<evidence type="ECO:0000256" key="8">
    <source>
        <dbReference type="ARBA" id="ARBA00023033"/>
    </source>
</evidence>
<accession>A0AAD4LYX3</accession>
<dbReference type="GO" id="GO:0016705">
    <property type="term" value="F:oxidoreductase activity, acting on paired donors, with incorporation or reduction of molecular oxygen"/>
    <property type="evidence" value="ECO:0007669"/>
    <property type="project" value="InterPro"/>
</dbReference>
<keyword evidence="5 9" id="KW-0479">Metal-binding</keyword>
<evidence type="ECO:0000256" key="11">
    <source>
        <dbReference type="SAM" id="Phobius"/>
    </source>
</evidence>
<keyword evidence="13" id="KW-1185">Reference proteome</keyword>
<dbReference type="SUPFAM" id="SSF48264">
    <property type="entry name" value="Cytochrome P450"/>
    <property type="match status" value="1"/>
</dbReference>
<feature type="binding site" description="axial binding residue" evidence="9">
    <location>
        <position position="488"/>
    </location>
    <ligand>
        <name>heme</name>
        <dbReference type="ChEBI" id="CHEBI:30413"/>
    </ligand>
    <ligandPart>
        <name>Fe</name>
        <dbReference type="ChEBI" id="CHEBI:18248"/>
    </ligandPart>
</feature>
<dbReference type="InterPro" id="IPR036396">
    <property type="entry name" value="Cyt_P450_sf"/>
</dbReference>
<name>A0AAD4LYX3_9AGAM</name>
<keyword evidence="11" id="KW-1133">Transmembrane helix</keyword>
<sequence>MVLYEPSRLYTLRKWINIKWFPDAYNTSAISRVLKSPILDTFLKDRTLVTGVLLILILAFITSYLTSPWRKLPPSPPRIPIVGNMSQLKNKKWLFSSDCKGRFSEVMHLDAMGRQTIVFNSLKSAYNVLEQRTGNYSGRPRFILAQEILYEGLGVVMMDYGELWRRLRRAAHDAVSRTAIRNYHPTQTKEATILVSALLENPQNRHGHFQRAGASAILSILYDYPTLESTNEKIVVDIDDNLNWSSRAAVRTSVVEFFPWMIHIPQRFAKWKREALMRAAQRYDIFLRLFDRVRADIVRQWVHMLRATGGERPSFSASLLRNHDRYHLSGREMTFLSGQMYIAGFETTSTTLMWWTLAMVAFPQVQRRAQAELDAVVGRSRLPTFEDAPHLPYVRAVVREVLRWRPPVPFGVPHAATEDDWYEGMFIPKGATCIANIWQCNHDRSIFGEDADDFRPERHLDEGGELLPGPIETNQEGHVSFGFGRRICVGKYLANDTLFISTARILWATTIERVLDENEKEVVPDTDTFIDMGVFIHPTPYDCRIRPRFPEVVSILSEERERFKGD</sequence>
<comment type="similarity">
    <text evidence="3 10">Belongs to the cytochrome P450 family.</text>
</comment>
<organism evidence="12 13">
    <name type="scientific">Multifurca ochricompacta</name>
    <dbReference type="NCBI Taxonomy" id="376703"/>
    <lineage>
        <taxon>Eukaryota</taxon>
        <taxon>Fungi</taxon>
        <taxon>Dikarya</taxon>
        <taxon>Basidiomycota</taxon>
        <taxon>Agaricomycotina</taxon>
        <taxon>Agaricomycetes</taxon>
        <taxon>Russulales</taxon>
        <taxon>Russulaceae</taxon>
        <taxon>Multifurca</taxon>
    </lineage>
</organism>
<dbReference type="PANTHER" id="PTHR46300">
    <property type="entry name" value="P450, PUTATIVE (EUROFUNG)-RELATED-RELATED"/>
    <property type="match status" value="1"/>
</dbReference>
<dbReference type="PROSITE" id="PS00086">
    <property type="entry name" value="CYTOCHROME_P450"/>
    <property type="match status" value="1"/>
</dbReference>
<evidence type="ECO:0000256" key="7">
    <source>
        <dbReference type="ARBA" id="ARBA00023004"/>
    </source>
</evidence>
<gene>
    <name evidence="12" type="ORF">B0F90DRAFT_1670077</name>
</gene>
<evidence type="ECO:0000256" key="1">
    <source>
        <dbReference type="ARBA" id="ARBA00001971"/>
    </source>
</evidence>
<dbReference type="InterPro" id="IPR001128">
    <property type="entry name" value="Cyt_P450"/>
</dbReference>
<dbReference type="Pfam" id="PF00067">
    <property type="entry name" value="p450"/>
    <property type="match status" value="1"/>
</dbReference>
<evidence type="ECO:0000313" key="13">
    <source>
        <dbReference type="Proteomes" id="UP001203297"/>
    </source>
</evidence>
<comment type="pathway">
    <text evidence="2">Secondary metabolite biosynthesis.</text>
</comment>
<evidence type="ECO:0000256" key="4">
    <source>
        <dbReference type="ARBA" id="ARBA00022617"/>
    </source>
</evidence>
<dbReference type="InterPro" id="IPR017972">
    <property type="entry name" value="Cyt_P450_CS"/>
</dbReference>
<dbReference type="InterPro" id="IPR002401">
    <property type="entry name" value="Cyt_P450_E_grp-I"/>
</dbReference>
<dbReference type="EMBL" id="WTXG01000057">
    <property type="protein sequence ID" value="KAI0295615.1"/>
    <property type="molecule type" value="Genomic_DNA"/>
</dbReference>
<dbReference type="AlphaFoldDB" id="A0AAD4LYX3"/>
<protein>
    <submittedName>
        <fullName evidence="12">Cytochrome P450</fullName>
    </submittedName>
</protein>
<dbReference type="CDD" id="cd11065">
    <property type="entry name" value="CYP64-like"/>
    <property type="match status" value="1"/>
</dbReference>
<keyword evidence="6 10" id="KW-0560">Oxidoreductase</keyword>
<dbReference type="Proteomes" id="UP001203297">
    <property type="component" value="Unassembled WGS sequence"/>
</dbReference>
<dbReference type="PANTHER" id="PTHR46300:SF7">
    <property type="entry name" value="P450, PUTATIVE (EUROFUNG)-RELATED"/>
    <property type="match status" value="1"/>
</dbReference>
<evidence type="ECO:0000256" key="3">
    <source>
        <dbReference type="ARBA" id="ARBA00010617"/>
    </source>
</evidence>
<proteinExistence type="inferred from homology"/>
<comment type="caution">
    <text evidence="12">The sequence shown here is derived from an EMBL/GenBank/DDBJ whole genome shotgun (WGS) entry which is preliminary data.</text>
</comment>
<dbReference type="GO" id="GO:0005506">
    <property type="term" value="F:iron ion binding"/>
    <property type="evidence" value="ECO:0007669"/>
    <property type="project" value="InterPro"/>
</dbReference>
<keyword evidence="11" id="KW-0812">Transmembrane</keyword>
<dbReference type="GO" id="GO:0004497">
    <property type="term" value="F:monooxygenase activity"/>
    <property type="evidence" value="ECO:0007669"/>
    <property type="project" value="UniProtKB-KW"/>
</dbReference>
<evidence type="ECO:0000256" key="5">
    <source>
        <dbReference type="ARBA" id="ARBA00022723"/>
    </source>
</evidence>
<dbReference type="Gene3D" id="1.10.630.10">
    <property type="entry name" value="Cytochrome P450"/>
    <property type="match status" value="1"/>
</dbReference>
<keyword evidence="8 10" id="KW-0503">Monooxygenase</keyword>
<dbReference type="GO" id="GO:0020037">
    <property type="term" value="F:heme binding"/>
    <property type="evidence" value="ECO:0007669"/>
    <property type="project" value="InterPro"/>
</dbReference>
<keyword evidence="11" id="KW-0472">Membrane</keyword>
<feature type="transmembrane region" description="Helical" evidence="11">
    <location>
        <begin position="47"/>
        <end position="65"/>
    </location>
</feature>
<evidence type="ECO:0000313" key="12">
    <source>
        <dbReference type="EMBL" id="KAI0295615.1"/>
    </source>
</evidence>
<dbReference type="InterPro" id="IPR050364">
    <property type="entry name" value="Cytochrome_P450_fung"/>
</dbReference>
<dbReference type="PRINTS" id="PR00385">
    <property type="entry name" value="P450"/>
</dbReference>
<reference evidence="12" key="1">
    <citation type="journal article" date="2022" name="New Phytol.">
        <title>Evolutionary transition to the ectomycorrhizal habit in the genomes of a hyperdiverse lineage of mushroom-forming fungi.</title>
        <authorList>
            <person name="Looney B."/>
            <person name="Miyauchi S."/>
            <person name="Morin E."/>
            <person name="Drula E."/>
            <person name="Courty P.E."/>
            <person name="Kohler A."/>
            <person name="Kuo A."/>
            <person name="LaButti K."/>
            <person name="Pangilinan J."/>
            <person name="Lipzen A."/>
            <person name="Riley R."/>
            <person name="Andreopoulos W."/>
            <person name="He G."/>
            <person name="Johnson J."/>
            <person name="Nolan M."/>
            <person name="Tritt A."/>
            <person name="Barry K.W."/>
            <person name="Grigoriev I.V."/>
            <person name="Nagy L.G."/>
            <person name="Hibbett D."/>
            <person name="Henrissat B."/>
            <person name="Matheny P.B."/>
            <person name="Labbe J."/>
            <person name="Martin F.M."/>
        </authorList>
    </citation>
    <scope>NUCLEOTIDE SEQUENCE</scope>
    <source>
        <strain evidence="12">BPL690</strain>
    </source>
</reference>
<evidence type="ECO:0000256" key="6">
    <source>
        <dbReference type="ARBA" id="ARBA00023002"/>
    </source>
</evidence>
<comment type="cofactor">
    <cofactor evidence="1 9">
        <name>heme</name>
        <dbReference type="ChEBI" id="CHEBI:30413"/>
    </cofactor>
</comment>
<evidence type="ECO:0000256" key="2">
    <source>
        <dbReference type="ARBA" id="ARBA00005179"/>
    </source>
</evidence>